<accession>A0A4Z2GUF2</accession>
<dbReference type="EMBL" id="SRLO01000430">
    <property type="protein sequence ID" value="TNN56373.1"/>
    <property type="molecule type" value="Genomic_DNA"/>
</dbReference>
<proteinExistence type="predicted"/>
<dbReference type="AlphaFoldDB" id="A0A4Z2GUF2"/>
<comment type="caution">
    <text evidence="2">The sequence shown here is derived from an EMBL/GenBank/DDBJ whole genome shotgun (WGS) entry which is preliminary data.</text>
</comment>
<keyword evidence="3" id="KW-1185">Reference proteome</keyword>
<dbReference type="Proteomes" id="UP000314294">
    <property type="component" value="Unassembled WGS sequence"/>
</dbReference>
<evidence type="ECO:0000313" key="2">
    <source>
        <dbReference type="EMBL" id="TNN56373.1"/>
    </source>
</evidence>
<reference evidence="2 3" key="1">
    <citation type="submission" date="2019-03" db="EMBL/GenBank/DDBJ databases">
        <title>First draft genome of Liparis tanakae, snailfish: a comprehensive survey of snailfish specific genes.</title>
        <authorList>
            <person name="Kim W."/>
            <person name="Song I."/>
            <person name="Jeong J.-H."/>
            <person name="Kim D."/>
            <person name="Kim S."/>
            <person name="Ryu S."/>
            <person name="Song J.Y."/>
            <person name="Lee S.K."/>
        </authorList>
    </citation>
    <scope>NUCLEOTIDE SEQUENCE [LARGE SCALE GENOMIC DNA]</scope>
    <source>
        <tissue evidence="2">Muscle</tissue>
    </source>
</reference>
<protein>
    <submittedName>
        <fullName evidence="2">Uncharacterized protein</fullName>
    </submittedName>
</protein>
<evidence type="ECO:0000256" key="1">
    <source>
        <dbReference type="SAM" id="MobiDB-lite"/>
    </source>
</evidence>
<feature type="region of interest" description="Disordered" evidence="1">
    <location>
        <begin position="36"/>
        <end position="55"/>
    </location>
</feature>
<gene>
    <name evidence="2" type="ORF">EYF80_033409</name>
</gene>
<evidence type="ECO:0000313" key="3">
    <source>
        <dbReference type="Proteomes" id="UP000314294"/>
    </source>
</evidence>
<sequence>MVISGNCRFKQKLGDCGPQAPGGLLIPFQLDNNLSGRWPPRGCKPRPKQKVPQSVNRVFQQRRFRFVSR</sequence>
<organism evidence="2 3">
    <name type="scientific">Liparis tanakae</name>
    <name type="common">Tanaka's snailfish</name>
    <dbReference type="NCBI Taxonomy" id="230148"/>
    <lineage>
        <taxon>Eukaryota</taxon>
        <taxon>Metazoa</taxon>
        <taxon>Chordata</taxon>
        <taxon>Craniata</taxon>
        <taxon>Vertebrata</taxon>
        <taxon>Euteleostomi</taxon>
        <taxon>Actinopterygii</taxon>
        <taxon>Neopterygii</taxon>
        <taxon>Teleostei</taxon>
        <taxon>Neoteleostei</taxon>
        <taxon>Acanthomorphata</taxon>
        <taxon>Eupercaria</taxon>
        <taxon>Perciformes</taxon>
        <taxon>Cottioidei</taxon>
        <taxon>Cottales</taxon>
        <taxon>Liparidae</taxon>
        <taxon>Liparis</taxon>
    </lineage>
</organism>
<name>A0A4Z2GUF2_9TELE</name>